<feature type="compositionally biased region" description="Low complexity" evidence="1">
    <location>
        <begin position="495"/>
        <end position="510"/>
    </location>
</feature>
<feature type="compositionally biased region" description="Polar residues" evidence="1">
    <location>
        <begin position="577"/>
        <end position="600"/>
    </location>
</feature>
<feature type="compositionally biased region" description="Polar residues" evidence="1">
    <location>
        <begin position="480"/>
        <end position="489"/>
    </location>
</feature>
<feature type="compositionally biased region" description="Low complexity" evidence="1">
    <location>
        <begin position="518"/>
        <end position="527"/>
    </location>
</feature>
<feature type="compositionally biased region" description="Low complexity" evidence="1">
    <location>
        <begin position="551"/>
        <end position="575"/>
    </location>
</feature>
<protein>
    <submittedName>
        <fullName evidence="2">Uncharacterized protein</fullName>
    </submittedName>
</protein>
<feature type="region of interest" description="Disordered" evidence="1">
    <location>
        <begin position="1"/>
        <end position="25"/>
    </location>
</feature>
<proteinExistence type="predicted"/>
<comment type="caution">
    <text evidence="2">The sequence shown here is derived from an EMBL/GenBank/DDBJ whole genome shotgun (WGS) entry which is preliminary data.</text>
</comment>
<feature type="region of interest" description="Disordered" evidence="1">
    <location>
        <begin position="433"/>
        <end position="633"/>
    </location>
</feature>
<reference evidence="2" key="1">
    <citation type="journal article" date="2023" name="Genome Biol. Evol.">
        <title>First Whole Genome Sequence and Flow Cytometry Genome Size Data for the Lichen-Forming Fungus Ramalina farinacea (Ascomycota).</title>
        <authorList>
            <person name="Llewellyn T."/>
            <person name="Mian S."/>
            <person name="Hill R."/>
            <person name="Leitch I.J."/>
            <person name="Gaya E."/>
        </authorList>
    </citation>
    <scope>NUCLEOTIDE SEQUENCE</scope>
    <source>
        <strain evidence="2">LIQ254RAFAR</strain>
    </source>
</reference>
<dbReference type="Proteomes" id="UP001161017">
    <property type="component" value="Unassembled WGS sequence"/>
</dbReference>
<evidence type="ECO:0000313" key="3">
    <source>
        <dbReference type="Proteomes" id="UP001161017"/>
    </source>
</evidence>
<feature type="compositionally biased region" description="Low complexity" evidence="1">
    <location>
        <begin position="455"/>
        <end position="472"/>
    </location>
</feature>
<feature type="compositionally biased region" description="Pro residues" evidence="1">
    <location>
        <begin position="394"/>
        <end position="405"/>
    </location>
</feature>
<organism evidence="2 3">
    <name type="scientific">Ramalina farinacea</name>
    <dbReference type="NCBI Taxonomy" id="258253"/>
    <lineage>
        <taxon>Eukaryota</taxon>
        <taxon>Fungi</taxon>
        <taxon>Dikarya</taxon>
        <taxon>Ascomycota</taxon>
        <taxon>Pezizomycotina</taxon>
        <taxon>Lecanoromycetes</taxon>
        <taxon>OSLEUM clade</taxon>
        <taxon>Lecanoromycetidae</taxon>
        <taxon>Lecanorales</taxon>
        <taxon>Lecanorineae</taxon>
        <taxon>Ramalinaceae</taxon>
        <taxon>Ramalina</taxon>
    </lineage>
</organism>
<evidence type="ECO:0000256" key="1">
    <source>
        <dbReference type="SAM" id="MobiDB-lite"/>
    </source>
</evidence>
<gene>
    <name evidence="2" type="ORF">OHK93_007037</name>
</gene>
<sequence length="1253" mass="125719">MNGTEGKFPQISPGPSGGMGPDLKALKPTGALVAVPPNITPPPPVGKLDNGQPLYGVNASLPLKLDSGALSLRWDQGNCTMGPGVDGYNAKSCDCVNSVGDWYHQYATGTVTTKQCQLTFDPGVASAEQSIGCSMVTVTKLSQDYDAPSDCCNKCEVNAESVQLVYWPEDHLDANNTDLGNSTRRMPGKAKKRADGEVYGKVSDGFTFTYPSVYVLYKNVAATASCVANVGSYRPIGSVIPAVTRAYAPEALSTAKCMINREGAGLGYCISPVGEPIEAQDCFQGQDEGWQRVNYKDLYAPPPTSVMLSVKQKCFTGNTIASDFAAMLYAKPQLSMPPDVTDIDPVFHSWGGGTCTVGNLGVSDPPRALGEATALGPAVQQQPVTPAAEFGPTATPPSPAAPIDPQPTATGDPTVIAMAPLAKVSASAMVAPAPVTNDPAQSDPNTDPDTPAPVPNSQNAAAAPVAVSPGPATKGDSNNEDSQQVNQPHQAIPATPQTQNDQQVAQQQTNGGEGGSGSSTSNGATTSEDNESSNPDPQSVPIILTPQQSDSGNSVGQPQNQQSSQGQVNGQSPGNAKTPTDTFQTSQGTSQNGKQQAPDVSSSGGTGQSAQQQAQSNSNVPFVNAPPQVGDQTVQKHANGDVVAGGTTIPEGQSANVDGHNVANLPNNVIIDGTSHAVVSQQAAPAQAQEVPTANVPYVNAPPQIGDQTVQKQANGNVVVGGTTIAEGQSASVDGHTVVNSPNNVIVDGASHAVVSQQAAQAQAQEVPTANVPYVDSPPQIGGQTVQKQANGNVVVGGTTIAEGQSASVDGHTVVNSPNNVIVDGASHALAPSPAPASAPSPAPFLQNNQVVQVSSGGLQVAGQALVPGTELTLQGHQVNYVEPGKVIVDGTTNSLAPISTANPLVIGSQTLNRASNGGLVLAGQTLAPGAQATVSGAVYSLAGDSSVIANGQTYALPPTENAYLVQTVPTAKPMTPPTPVTLSNGLVITPQAQSSYCDKCAAVYNLPNGASISAGGTVAVVSGTTYSVLPTGGLLVNGKSTLAVPSPIPTAINYNTVFSIGGSTFTAAPTGFVLPNGATLTPGAHAATISGTLVSLGAAGTLLLGSSTITLPPQSIFVVGGKTFTAQPTGFVLAPGTTITPGGKAVTVAGTPVSLATNSELDIGSQTVQLGPAMVTAGGVAGAGGAGARNASATSTATPIGPAIIGGLNGGAAPTATGGSQPFQGGARRTGIWNSTLLGLTGLCIGLLAVCI</sequence>
<feature type="compositionally biased region" description="Polar residues" evidence="1">
    <location>
        <begin position="438"/>
        <end position="448"/>
    </location>
</feature>
<feature type="compositionally biased region" description="Low complexity" evidence="1">
    <location>
        <begin position="608"/>
        <end position="619"/>
    </location>
</feature>
<name>A0AA43QJQ8_9LECA</name>
<evidence type="ECO:0000313" key="2">
    <source>
        <dbReference type="EMBL" id="MDI1487765.1"/>
    </source>
</evidence>
<accession>A0AA43QJQ8</accession>
<dbReference type="AlphaFoldDB" id="A0AA43QJQ8"/>
<feature type="region of interest" description="Disordered" evidence="1">
    <location>
        <begin position="387"/>
        <end position="413"/>
    </location>
</feature>
<dbReference type="EMBL" id="JAPUFD010000006">
    <property type="protein sequence ID" value="MDI1487765.1"/>
    <property type="molecule type" value="Genomic_DNA"/>
</dbReference>
<keyword evidence="3" id="KW-1185">Reference proteome</keyword>